<dbReference type="AlphaFoldDB" id="A0A502FY51"/>
<dbReference type="GO" id="GO:0005524">
    <property type="term" value="F:ATP binding"/>
    <property type="evidence" value="ECO:0007669"/>
    <property type="project" value="UniProtKB-KW"/>
</dbReference>
<dbReference type="InterPro" id="IPR036097">
    <property type="entry name" value="HisK_dim/P_sf"/>
</dbReference>
<dbReference type="CDD" id="cd00130">
    <property type="entry name" value="PAS"/>
    <property type="match status" value="1"/>
</dbReference>
<dbReference type="Gene3D" id="1.10.287.130">
    <property type="match status" value="1"/>
</dbReference>
<dbReference type="InterPro" id="IPR036890">
    <property type="entry name" value="HATPase_C_sf"/>
</dbReference>
<evidence type="ECO:0000256" key="9">
    <source>
        <dbReference type="SAM" id="Coils"/>
    </source>
</evidence>
<evidence type="ECO:0000256" key="7">
    <source>
        <dbReference type="ARBA" id="ARBA00022840"/>
    </source>
</evidence>
<sequence>MAVSRRWVLHALSALGSIGDVIPASKRAALRPTPERVSRLPATSDGAAAQSTNFADAVPHLLFRAAPDGRFEFLNRRFAELTGHDPVELGVEQGWLNALHPDDTARLRDDFTAARGAGTEVRSKIRLRHADGTFRWMLLVARRPDAADGDDAASWYGGASDIHAEVIAEAEVRDLNATLQERVDRQTAELSRTETRYASLFAVSKIAFAEQEMADAARILHALKINGVTDLARHMADHPELLTRCVAAVKTVSVNEACVRMLGFDTVDGAVDRPVERTADDIESVLLRQFEMIFYGWDNVEGRVVLIGSNGRRVPAFYSVTRLADERQLSSMIDISRQDRIEEMRLAVQEELARANRVATVGAFSASIAHELSQPIASAQMDAGTGLRLLRRDQPDIEAGIRQLERISSTIQRITTIVQHTRDQISGGQRDSQQIDLAVLARKTCDLLDREMRANGIDVTLEHEAPAMLVLGDFVDVQQILINLMNNARDAMRDMDGAGKSIAVMVQRSGGQVEVSVADRGTGIAPDDLDKLFQPFFTTKAGGIGLGLQICISAIQRLGGEMRAANRAGGGAVFTFSLPAVMP</sequence>
<keyword evidence="5" id="KW-0547">Nucleotide-binding</keyword>
<evidence type="ECO:0000256" key="5">
    <source>
        <dbReference type="ARBA" id="ARBA00022741"/>
    </source>
</evidence>
<dbReference type="NCBIfam" id="TIGR00229">
    <property type="entry name" value="sensory_box"/>
    <property type="match status" value="1"/>
</dbReference>
<dbReference type="Gene3D" id="3.30.565.10">
    <property type="entry name" value="Histidine kinase-like ATPase, C-terminal domain"/>
    <property type="match status" value="1"/>
</dbReference>
<dbReference type="CDD" id="cd00082">
    <property type="entry name" value="HisKA"/>
    <property type="match status" value="1"/>
</dbReference>
<gene>
    <name evidence="12" type="ORF">EAH76_07235</name>
</gene>
<comment type="caution">
    <text evidence="12">The sequence shown here is derived from an EMBL/GenBank/DDBJ whole genome shotgun (WGS) entry which is preliminary data.</text>
</comment>
<reference evidence="12 13" key="1">
    <citation type="journal article" date="2019" name="Environ. Microbiol.">
        <title>Species interactions and distinct microbial communities in high Arctic permafrost affected cryosols are associated with the CH4 and CO2 gas fluxes.</title>
        <authorList>
            <person name="Altshuler I."/>
            <person name="Hamel J."/>
            <person name="Turney S."/>
            <person name="Magnuson E."/>
            <person name="Levesque R."/>
            <person name="Greer C."/>
            <person name="Whyte L.G."/>
        </authorList>
    </citation>
    <scope>NUCLEOTIDE SEQUENCE [LARGE SCALE GENOMIC DNA]</scope>
    <source>
        <strain evidence="12 13">E6.1</strain>
    </source>
</reference>
<evidence type="ECO:0000256" key="2">
    <source>
        <dbReference type="ARBA" id="ARBA00012438"/>
    </source>
</evidence>
<feature type="domain" description="PAS" evidence="11">
    <location>
        <begin position="47"/>
        <end position="118"/>
    </location>
</feature>
<organism evidence="12 13">
    <name type="scientific">Sphingomonas glacialis</name>
    <dbReference type="NCBI Taxonomy" id="658225"/>
    <lineage>
        <taxon>Bacteria</taxon>
        <taxon>Pseudomonadati</taxon>
        <taxon>Pseudomonadota</taxon>
        <taxon>Alphaproteobacteria</taxon>
        <taxon>Sphingomonadales</taxon>
        <taxon>Sphingomonadaceae</taxon>
        <taxon>Sphingomonas</taxon>
    </lineage>
</organism>
<name>A0A502FY51_9SPHN</name>
<proteinExistence type="predicted"/>
<dbReference type="InterPro" id="IPR005467">
    <property type="entry name" value="His_kinase_dom"/>
</dbReference>
<dbReference type="PANTHER" id="PTHR43065">
    <property type="entry name" value="SENSOR HISTIDINE KINASE"/>
    <property type="match status" value="1"/>
</dbReference>
<dbReference type="InterPro" id="IPR013655">
    <property type="entry name" value="PAS_fold_3"/>
</dbReference>
<evidence type="ECO:0000256" key="8">
    <source>
        <dbReference type="ARBA" id="ARBA00023012"/>
    </source>
</evidence>
<evidence type="ECO:0000313" key="13">
    <source>
        <dbReference type="Proteomes" id="UP000319931"/>
    </source>
</evidence>
<dbReference type="Pfam" id="PF08447">
    <property type="entry name" value="PAS_3"/>
    <property type="match status" value="1"/>
</dbReference>
<dbReference type="SMART" id="SM00387">
    <property type="entry name" value="HATPase_c"/>
    <property type="match status" value="1"/>
</dbReference>
<keyword evidence="7" id="KW-0067">ATP-binding</keyword>
<keyword evidence="6" id="KW-0418">Kinase</keyword>
<dbReference type="SUPFAM" id="SSF55874">
    <property type="entry name" value="ATPase domain of HSP90 chaperone/DNA topoisomerase II/histidine kinase"/>
    <property type="match status" value="1"/>
</dbReference>
<dbReference type="PROSITE" id="PS50109">
    <property type="entry name" value="HIS_KIN"/>
    <property type="match status" value="1"/>
</dbReference>
<keyword evidence="13" id="KW-1185">Reference proteome</keyword>
<dbReference type="PRINTS" id="PR00344">
    <property type="entry name" value="BCTRLSENSOR"/>
</dbReference>
<dbReference type="OrthoDB" id="7568856at2"/>
<feature type="coiled-coil region" evidence="9">
    <location>
        <begin position="176"/>
        <end position="226"/>
    </location>
</feature>
<dbReference type="Proteomes" id="UP000319931">
    <property type="component" value="Unassembled WGS sequence"/>
</dbReference>
<dbReference type="Pfam" id="PF02518">
    <property type="entry name" value="HATPase_c"/>
    <property type="match status" value="1"/>
</dbReference>
<accession>A0A502FY51</accession>
<evidence type="ECO:0000256" key="1">
    <source>
        <dbReference type="ARBA" id="ARBA00000085"/>
    </source>
</evidence>
<keyword evidence="9" id="KW-0175">Coiled coil</keyword>
<dbReference type="PROSITE" id="PS50112">
    <property type="entry name" value="PAS"/>
    <property type="match status" value="1"/>
</dbReference>
<comment type="catalytic activity">
    <reaction evidence="1">
        <text>ATP + protein L-histidine = ADP + protein N-phospho-L-histidine.</text>
        <dbReference type="EC" id="2.7.13.3"/>
    </reaction>
</comment>
<evidence type="ECO:0000313" key="12">
    <source>
        <dbReference type="EMBL" id="TPG54448.1"/>
    </source>
</evidence>
<dbReference type="PANTHER" id="PTHR43065:SF10">
    <property type="entry name" value="PEROXIDE STRESS-ACTIVATED HISTIDINE KINASE MAK3"/>
    <property type="match status" value="1"/>
</dbReference>
<dbReference type="InterPro" id="IPR000014">
    <property type="entry name" value="PAS"/>
</dbReference>
<dbReference type="InterPro" id="IPR035965">
    <property type="entry name" value="PAS-like_dom_sf"/>
</dbReference>
<evidence type="ECO:0000256" key="3">
    <source>
        <dbReference type="ARBA" id="ARBA00022553"/>
    </source>
</evidence>
<evidence type="ECO:0000256" key="4">
    <source>
        <dbReference type="ARBA" id="ARBA00022679"/>
    </source>
</evidence>
<evidence type="ECO:0000259" key="10">
    <source>
        <dbReference type="PROSITE" id="PS50109"/>
    </source>
</evidence>
<feature type="domain" description="Histidine kinase" evidence="10">
    <location>
        <begin position="367"/>
        <end position="582"/>
    </location>
</feature>
<protein>
    <recommendedName>
        <fullName evidence="2">histidine kinase</fullName>
        <ecNumber evidence="2">2.7.13.3</ecNumber>
    </recommendedName>
</protein>
<dbReference type="EC" id="2.7.13.3" evidence="2"/>
<keyword evidence="3" id="KW-0597">Phosphoprotein</keyword>
<evidence type="ECO:0000256" key="6">
    <source>
        <dbReference type="ARBA" id="ARBA00022777"/>
    </source>
</evidence>
<dbReference type="InterPro" id="IPR003594">
    <property type="entry name" value="HATPase_dom"/>
</dbReference>
<evidence type="ECO:0000259" key="11">
    <source>
        <dbReference type="PROSITE" id="PS50112"/>
    </source>
</evidence>
<dbReference type="InterPro" id="IPR004358">
    <property type="entry name" value="Sig_transdc_His_kin-like_C"/>
</dbReference>
<dbReference type="GO" id="GO:0000155">
    <property type="term" value="F:phosphorelay sensor kinase activity"/>
    <property type="evidence" value="ECO:0007669"/>
    <property type="project" value="InterPro"/>
</dbReference>
<dbReference type="SUPFAM" id="SSF47384">
    <property type="entry name" value="Homodimeric domain of signal transducing histidine kinase"/>
    <property type="match status" value="1"/>
</dbReference>
<keyword evidence="4" id="KW-0808">Transferase</keyword>
<dbReference type="InterPro" id="IPR003661">
    <property type="entry name" value="HisK_dim/P_dom"/>
</dbReference>
<dbReference type="Gene3D" id="3.30.450.20">
    <property type="entry name" value="PAS domain"/>
    <property type="match status" value="1"/>
</dbReference>
<keyword evidence="8" id="KW-0902">Two-component regulatory system</keyword>
<dbReference type="SUPFAM" id="SSF55785">
    <property type="entry name" value="PYP-like sensor domain (PAS domain)"/>
    <property type="match status" value="1"/>
</dbReference>
<dbReference type="EMBL" id="RCZC01000002">
    <property type="protein sequence ID" value="TPG54448.1"/>
    <property type="molecule type" value="Genomic_DNA"/>
</dbReference>